<feature type="transmembrane region" description="Helical" evidence="6">
    <location>
        <begin position="47"/>
        <end position="66"/>
    </location>
</feature>
<name>A0A068DWW3_9FLAO</name>
<dbReference type="PANTHER" id="PTHR30071">
    <property type="entry name" value="HEME EXPORTER PROTEIN C"/>
    <property type="match status" value="1"/>
</dbReference>
<evidence type="ECO:0000313" key="10">
    <source>
        <dbReference type="Proteomes" id="UP000027148"/>
    </source>
</evidence>
<feature type="transmembrane region" description="Helical" evidence="6">
    <location>
        <begin position="728"/>
        <end position="752"/>
    </location>
</feature>
<dbReference type="GO" id="GO:0005886">
    <property type="term" value="C:plasma membrane"/>
    <property type="evidence" value="ECO:0007669"/>
    <property type="project" value="TreeGrafter"/>
</dbReference>
<comment type="subcellular location">
    <subcellularLocation>
        <location evidence="1">Membrane</location>
        <topology evidence="1">Multi-pass membrane protein</topology>
    </subcellularLocation>
</comment>
<keyword evidence="5 6" id="KW-0472">Membrane</keyword>
<feature type="transmembrane region" description="Helical" evidence="6">
    <location>
        <begin position="942"/>
        <end position="960"/>
    </location>
</feature>
<feature type="transmembrane region" description="Helical" evidence="6">
    <location>
        <begin position="1003"/>
        <end position="1023"/>
    </location>
</feature>
<dbReference type="Pfam" id="PF05140">
    <property type="entry name" value="ResB"/>
    <property type="match status" value="1"/>
</dbReference>
<dbReference type="STRING" id="1415657.FNIIJ_261"/>
<feature type="transmembrane region" description="Helical" evidence="6">
    <location>
        <begin position="424"/>
        <end position="447"/>
    </location>
</feature>
<gene>
    <name evidence="9" type="primary">ccmC</name>
    <name evidence="9" type="ORF">FNIIJ_261</name>
</gene>
<feature type="domain" description="Cytochrome c assembly protein" evidence="7">
    <location>
        <begin position="792"/>
        <end position="995"/>
    </location>
</feature>
<protein>
    <submittedName>
        <fullName evidence="9">Cytochrome c assembly protein</fullName>
    </submittedName>
</protein>
<proteinExistence type="predicted"/>
<feature type="transmembrane region" description="Helical" evidence="6">
    <location>
        <begin position="78"/>
        <end position="98"/>
    </location>
</feature>
<feature type="transmembrane region" description="Helical" evidence="6">
    <location>
        <begin position="467"/>
        <end position="484"/>
    </location>
</feature>
<keyword evidence="10" id="KW-1185">Reference proteome</keyword>
<evidence type="ECO:0000256" key="5">
    <source>
        <dbReference type="ARBA" id="ARBA00023136"/>
    </source>
</evidence>
<feature type="transmembrane region" description="Helical" evidence="6">
    <location>
        <begin position="798"/>
        <end position="814"/>
    </location>
</feature>
<feature type="transmembrane region" description="Helical" evidence="6">
    <location>
        <begin position="764"/>
        <end position="786"/>
    </location>
</feature>
<evidence type="ECO:0000256" key="1">
    <source>
        <dbReference type="ARBA" id="ARBA00004141"/>
    </source>
</evidence>
<dbReference type="GO" id="GO:0020037">
    <property type="term" value="F:heme binding"/>
    <property type="evidence" value="ECO:0007669"/>
    <property type="project" value="InterPro"/>
</dbReference>
<evidence type="ECO:0000259" key="8">
    <source>
        <dbReference type="Pfam" id="PF05140"/>
    </source>
</evidence>
<dbReference type="KEGG" id="elv:FNIIJ_261"/>
<keyword evidence="3" id="KW-0201">Cytochrome c-type biogenesis</keyword>
<feature type="transmembrane region" description="Helical" evidence="6">
    <location>
        <begin position="906"/>
        <end position="927"/>
    </location>
</feature>
<feature type="transmembrane region" description="Helical" evidence="6">
    <location>
        <begin position="819"/>
        <end position="840"/>
    </location>
</feature>
<dbReference type="GO" id="GO:0017004">
    <property type="term" value="P:cytochrome complex assembly"/>
    <property type="evidence" value="ECO:0007669"/>
    <property type="project" value="UniProtKB-KW"/>
</dbReference>
<sequence length="1037" mass="119203">MRQLFNLLFSTRLMGILLLVFAFSMATGTFLEQVYTTDTAKALIYESSWFETIMILLLLCFIVNIGRYCLWRREKWPLLIFHLAFVLIFIGGAISRYIGFEGMMYLLEGATSKYILSSNTFIKLKISDKNRIRVYEIPYLLANLHSKFQGRFQFGNEIFNLKIINYVPHAQEIIVDSFNGSPFLQIVTLCSKGAKGYVEDSLFSGKTKKIGGQSISFGSHSIPTTMKIVQKKGKLYLLSSVNGKYTIMKTGISGLIRKNVPSELKLKTIYKMGSLQWMVPDPIRHGIIKYVSSPKDQEENFPDAITAEVSNRNQSKIITFFAKKGLSNMGGQLQIENKKITIGYGSIFIETPFSLHLDRFELQRYPGSSSPSSFASELTINDGNDKKKYRILMNNVLSYKGYRFFQSSYDSDIKGTYLSVNHDYWGTMISYIGNMLLGLGMFINFFWKGTHFSKLRRKLAEINRKKFLILIFLPLPFIGISAKHKPFSYNLIEFINSSPKIPNSHLDKFSRLLVQDPSGRIKPIHTMALELLRKIYKKDYIGPWEAVRWMISIYQYPRSWIHLPFIKVGIGNKLLNITKANKNAYTSLMNLCKFNQSTGKIDFFLKKDYEKAFLKSPSQRNQYDKAIIDLTEKIGLISGLLQGEYLRIFPNEVNHTWIRTNPMKVYPPALNMLKNYFIALSKAQQSNYWKSADKILHKIINYQYRFGHDIIPCKHKIEAEIFYNKLNIFYNLIFFYAFLGLLFLIVAFTDLFTSSFSIRIVGRLIMRITVLVFFIHAFGLAFRCYISGHSPWSNGYESAVFISWCIVLVSCLFYRTVNFFLPSISTLSSTALLGIAHMMNPEITNLVPVLKSYWLIIHVAVITSSYGFFSVGGFLGLTVLIICILRPLLKNPTIENLIKELTIINEMSLTIGLFLLTVGTFLGGVWANNSWGRYWSWDPKETWALISIIVYAFVLHMRLIPNLRGIFAFNFASILSFSSIIMTYFGVNYYLSGLHSYAKGNPIAIPIWIYYILFFLFFIAIIARDQIKKFPTNSISI</sequence>
<dbReference type="OrthoDB" id="9814290at2"/>
<dbReference type="Pfam" id="PF01578">
    <property type="entry name" value="Cytochrom_C_asm"/>
    <property type="match status" value="1"/>
</dbReference>
<dbReference type="InterPro" id="IPR002541">
    <property type="entry name" value="Cyt_c_assembly"/>
</dbReference>
<evidence type="ECO:0000313" key="9">
    <source>
        <dbReference type="EMBL" id="AID37513.1"/>
    </source>
</evidence>
<dbReference type="AlphaFoldDB" id="A0A068DWW3"/>
<keyword evidence="2 6" id="KW-0812">Transmembrane</keyword>
<organism evidence="9 10">
    <name type="scientific">Candidatus Walczuchella monophlebidarum</name>
    <dbReference type="NCBI Taxonomy" id="1415657"/>
    <lineage>
        <taxon>Bacteria</taxon>
        <taxon>Pseudomonadati</taxon>
        <taxon>Bacteroidota</taxon>
        <taxon>Flavobacteriia</taxon>
        <taxon>Flavobacteriales</taxon>
        <taxon>Candidatus Walczuchella</taxon>
    </lineage>
</organism>
<evidence type="ECO:0000256" key="2">
    <source>
        <dbReference type="ARBA" id="ARBA00022692"/>
    </source>
</evidence>
<dbReference type="Proteomes" id="UP000027148">
    <property type="component" value="Chromosome"/>
</dbReference>
<evidence type="ECO:0000259" key="7">
    <source>
        <dbReference type="Pfam" id="PF01578"/>
    </source>
</evidence>
<dbReference type="InterPro" id="IPR007816">
    <property type="entry name" value="ResB-like_domain"/>
</dbReference>
<reference evidence="9 10" key="1">
    <citation type="journal article" date="2014" name="Genome Biol. Evol.">
        <title>Genome sequence of "Candidatus Walczuchella monophlebidarum" the flavobacterial endosymbiont of Llaveia axin axin (Hemiptera: Coccoidea: Monophlebidae).</title>
        <authorList>
            <person name="Rosas-Perez T."/>
            <person name="Rosenblueth M."/>
            <person name="Rincon-Rosales R."/>
            <person name="Mora J."/>
            <person name="Martinez-Romero E."/>
        </authorList>
    </citation>
    <scope>NUCLEOTIDE SEQUENCE [LARGE SCALE GENOMIC DNA]</scope>
    <source>
        <strain evidence="9">FNIIJ</strain>
    </source>
</reference>
<keyword evidence="4 6" id="KW-1133">Transmembrane helix</keyword>
<evidence type="ECO:0000256" key="6">
    <source>
        <dbReference type="SAM" id="Phobius"/>
    </source>
</evidence>
<dbReference type="EMBL" id="CP006873">
    <property type="protein sequence ID" value="AID37513.1"/>
    <property type="molecule type" value="Genomic_DNA"/>
</dbReference>
<dbReference type="HOGENOM" id="CLU_008710_0_0_10"/>
<dbReference type="InterPro" id="IPR045062">
    <property type="entry name" value="Cyt_c_biogenesis_CcsA/CcmC"/>
</dbReference>
<feature type="domain" description="ResB-like" evidence="8">
    <location>
        <begin position="342"/>
        <end position="411"/>
    </location>
</feature>
<accession>A0A068DWW3</accession>
<dbReference type="PANTHER" id="PTHR30071:SF1">
    <property type="entry name" value="CYTOCHROME B_B6 PROTEIN-RELATED"/>
    <property type="match status" value="1"/>
</dbReference>
<evidence type="ECO:0000256" key="4">
    <source>
        <dbReference type="ARBA" id="ARBA00022989"/>
    </source>
</evidence>
<evidence type="ECO:0000256" key="3">
    <source>
        <dbReference type="ARBA" id="ARBA00022748"/>
    </source>
</evidence>
<feature type="transmembrane region" description="Helical" evidence="6">
    <location>
        <begin position="967"/>
        <end position="991"/>
    </location>
</feature>
<feature type="transmembrane region" description="Helical" evidence="6">
    <location>
        <begin position="852"/>
        <end position="885"/>
    </location>
</feature>